<dbReference type="HOGENOM" id="CLU_859758_0_0_7"/>
<dbReference type="KEGG" id="dal:Dalk_0082"/>
<dbReference type="InterPro" id="IPR016181">
    <property type="entry name" value="Acyl_CoA_acyltransferase"/>
</dbReference>
<evidence type="ECO:0000313" key="1">
    <source>
        <dbReference type="EMBL" id="ACL01792.1"/>
    </source>
</evidence>
<keyword evidence="2" id="KW-1185">Reference proteome</keyword>
<gene>
    <name evidence="1" type="ordered locus">Dalk_0082</name>
</gene>
<evidence type="ECO:0008006" key="3">
    <source>
        <dbReference type="Google" id="ProtNLM"/>
    </source>
</evidence>
<dbReference type="EMBL" id="CP001322">
    <property type="protein sequence ID" value="ACL01792.1"/>
    <property type="molecule type" value="Genomic_DNA"/>
</dbReference>
<dbReference type="AlphaFoldDB" id="B8FKH7"/>
<dbReference type="Proteomes" id="UP000000739">
    <property type="component" value="Chromosome"/>
</dbReference>
<protein>
    <recommendedName>
        <fullName evidence="3">N-acetyltransferase domain-containing protein</fullName>
    </recommendedName>
</protein>
<evidence type="ECO:0000313" key="2">
    <source>
        <dbReference type="Proteomes" id="UP000000739"/>
    </source>
</evidence>
<name>B8FKH7_DESAL</name>
<dbReference type="SUPFAM" id="SSF55729">
    <property type="entry name" value="Acyl-CoA N-acyltransferases (Nat)"/>
    <property type="match status" value="1"/>
</dbReference>
<organism evidence="1 2">
    <name type="scientific">Desulfatibacillum aliphaticivorans</name>
    <dbReference type="NCBI Taxonomy" id="218208"/>
    <lineage>
        <taxon>Bacteria</taxon>
        <taxon>Pseudomonadati</taxon>
        <taxon>Thermodesulfobacteriota</taxon>
        <taxon>Desulfobacteria</taxon>
        <taxon>Desulfobacterales</taxon>
        <taxon>Desulfatibacillaceae</taxon>
        <taxon>Desulfatibacillum</taxon>
    </lineage>
</organism>
<dbReference type="Gene3D" id="3.40.630.30">
    <property type="match status" value="1"/>
</dbReference>
<sequence>MPLQSFRNKGAYDAIPEPLNTDIVLSSFDRLLEAIFSKQVHAKQVVQSVFTARIIDNYQDFLASCRLSYGVYDHLHYLNQHNRLRIDLDKFSPYSIPFGVFERTGAGDVLVGTTRLIFRERQEPFASYIDALLDHDNPPLEDHPGLTLADYVRQPLRAFSPMAESVDLSHLLTEWDAGGVQYAESSRNVVHPDYRGFGVSRLVMASSLTYACHSGLDLLIGQSDVNHVPMYQKYGVTPIPGMSLYMEQTVRNITAALIIDFRTPLAGPAEYMIKKVYRDKWDKDGFLCLCPNRACTAKGAPYIAKKTHECPMENEQLKTEGRN</sequence>
<proteinExistence type="predicted"/>
<reference evidence="1 2" key="1">
    <citation type="journal article" date="2012" name="Environ. Microbiol.">
        <title>The genome sequence of Desulfatibacillum alkenivorans AK-01: a blueprint for anaerobic alkane oxidation.</title>
        <authorList>
            <person name="Callaghan A.V."/>
            <person name="Morris B.E."/>
            <person name="Pereira I.A."/>
            <person name="McInerney M.J."/>
            <person name="Austin R.N."/>
            <person name="Groves J.T."/>
            <person name="Kukor J.J."/>
            <person name="Suflita J.M."/>
            <person name="Young L.Y."/>
            <person name="Zylstra G.J."/>
            <person name="Wawrik B."/>
        </authorList>
    </citation>
    <scope>NUCLEOTIDE SEQUENCE [LARGE SCALE GENOMIC DNA]</scope>
    <source>
        <strain evidence="1 2">AK-01</strain>
    </source>
</reference>
<accession>B8FKH7</accession>
<dbReference type="eggNOG" id="COG0454">
    <property type="taxonomic scope" value="Bacteria"/>
</dbReference>